<dbReference type="RefSeq" id="WP_011600432.1">
    <property type="nucleotide sequence ID" value="NC_008271.1"/>
</dbReference>
<dbReference type="GO" id="GO:0051539">
    <property type="term" value="F:4 iron, 4 sulfur cluster binding"/>
    <property type="evidence" value="ECO:0007669"/>
    <property type="project" value="UniProtKB-UniRule"/>
</dbReference>
<comment type="function">
    <text evidence="11">Acts as a transcriptional regulator. Probably redox-responsive. The apo- but not holo-form probably binds DNA.</text>
</comment>
<dbReference type="GO" id="GO:0035731">
    <property type="term" value="F:dinitrosyl-iron complex binding"/>
    <property type="evidence" value="ECO:0007669"/>
    <property type="project" value="UniProtKB-UniRule"/>
</dbReference>
<dbReference type="Pfam" id="PF02467">
    <property type="entry name" value="Whib"/>
    <property type="match status" value="1"/>
</dbReference>
<dbReference type="InterPro" id="IPR003482">
    <property type="entry name" value="Whib"/>
</dbReference>
<dbReference type="HOGENOM" id="CLU_106245_6_0_11"/>
<evidence type="ECO:0000256" key="4">
    <source>
        <dbReference type="ARBA" id="ARBA00022723"/>
    </source>
</evidence>
<dbReference type="GO" id="GO:0047134">
    <property type="term" value="F:protein-disulfide reductase [NAD(P)H] activity"/>
    <property type="evidence" value="ECO:0007669"/>
    <property type="project" value="TreeGrafter"/>
</dbReference>
<feature type="binding site" evidence="11">
    <location>
        <position position="65"/>
    </location>
    <ligand>
        <name>[4Fe-4S] cluster</name>
        <dbReference type="ChEBI" id="CHEBI:49883"/>
    </ligand>
</feature>
<evidence type="ECO:0000256" key="5">
    <source>
        <dbReference type="ARBA" id="ARBA00023004"/>
    </source>
</evidence>
<gene>
    <name evidence="11" type="primary">whiB</name>
    <name evidence="13" type="ordered locus">RHA1_ro11158</name>
</gene>
<keyword evidence="9 11" id="KW-1015">Disulfide bond</keyword>
<evidence type="ECO:0000313" key="13">
    <source>
        <dbReference type="EMBL" id="ABH00805.1"/>
    </source>
</evidence>
<feature type="domain" description="4Fe-4S Wbl-type" evidence="12">
    <location>
        <begin position="34"/>
        <end position="98"/>
    </location>
</feature>
<evidence type="ECO:0000313" key="14">
    <source>
        <dbReference type="Proteomes" id="UP000008710"/>
    </source>
</evidence>
<dbReference type="eggNOG" id="ENOG5030UIS">
    <property type="taxonomic scope" value="Bacteria"/>
</dbReference>
<dbReference type="PROSITE" id="PS51674">
    <property type="entry name" value="4FE4S_WBL"/>
    <property type="match status" value="1"/>
</dbReference>
<evidence type="ECO:0000256" key="6">
    <source>
        <dbReference type="ARBA" id="ARBA00023014"/>
    </source>
</evidence>
<keyword evidence="4 11" id="KW-0479">Metal-binding</keyword>
<feature type="binding site" evidence="11">
    <location>
        <position position="68"/>
    </location>
    <ligand>
        <name>[4Fe-4S] cluster</name>
        <dbReference type="ChEBI" id="CHEBI:49883"/>
    </ligand>
</feature>
<comment type="similarity">
    <text evidence="2 11">Belongs to the WhiB family.</text>
</comment>
<keyword evidence="8 11" id="KW-0238">DNA-binding</keyword>
<evidence type="ECO:0000256" key="10">
    <source>
        <dbReference type="ARBA" id="ARBA00023163"/>
    </source>
</evidence>
<dbReference type="GO" id="GO:0045454">
    <property type="term" value="P:cell redox homeostasis"/>
    <property type="evidence" value="ECO:0007669"/>
    <property type="project" value="TreeGrafter"/>
</dbReference>
<evidence type="ECO:0000256" key="8">
    <source>
        <dbReference type="ARBA" id="ARBA00023125"/>
    </source>
</evidence>
<evidence type="ECO:0000256" key="3">
    <source>
        <dbReference type="ARBA" id="ARBA00022485"/>
    </source>
</evidence>
<comment type="PTM">
    <text evidence="11">The Fe-S cluster can be nitrosylated by nitric oxide (NO).</text>
</comment>
<comment type="PTM">
    <text evidence="11">Upon Fe-S cluster removal intramolecular disulfide bonds are formed.</text>
</comment>
<evidence type="ECO:0000259" key="12">
    <source>
        <dbReference type="PROSITE" id="PS51674"/>
    </source>
</evidence>
<dbReference type="EMBL" id="CP000434">
    <property type="protein sequence ID" value="ABH00805.1"/>
    <property type="molecule type" value="Genomic_DNA"/>
</dbReference>
<keyword evidence="10 11" id="KW-0804">Transcription</keyword>
<name>Q0RV81_RHOJR</name>
<dbReference type="HAMAP" id="MF_01479">
    <property type="entry name" value="WhiB"/>
    <property type="match status" value="1"/>
</dbReference>
<dbReference type="GO" id="GO:0045892">
    <property type="term" value="P:negative regulation of DNA-templated transcription"/>
    <property type="evidence" value="ECO:0007669"/>
    <property type="project" value="TreeGrafter"/>
</dbReference>
<comment type="cofactor">
    <cofactor evidence="11">
        <name>[4Fe-4S] cluster</name>
        <dbReference type="ChEBI" id="CHEBI:49883"/>
    </cofactor>
    <text evidence="11">Binds 1 [4Fe-4S] cluster per subunit. Following nitrosylation of the [4Fe-4S] cluster binds 1 [4Fe-8(NO)] cluster per subunit.</text>
</comment>
<keyword evidence="6 11" id="KW-0411">Iron-sulfur</keyword>
<comment type="subcellular location">
    <subcellularLocation>
        <location evidence="1 11">Cytoplasm</location>
    </subcellularLocation>
</comment>
<dbReference type="GO" id="GO:0005737">
    <property type="term" value="C:cytoplasm"/>
    <property type="evidence" value="ECO:0007669"/>
    <property type="project" value="UniProtKB-SubCell"/>
</dbReference>
<dbReference type="GO" id="GO:0003677">
    <property type="term" value="F:DNA binding"/>
    <property type="evidence" value="ECO:0007669"/>
    <property type="project" value="UniProtKB-UniRule"/>
</dbReference>
<accession>Q0RV81</accession>
<feature type="binding site" evidence="11">
    <location>
        <position position="74"/>
    </location>
    <ligand>
        <name>[4Fe-4S] cluster</name>
        <dbReference type="ChEBI" id="CHEBI:49883"/>
    </ligand>
</feature>
<dbReference type="PANTHER" id="PTHR38839">
    <property type="entry name" value="TRANSCRIPTIONAL REGULATOR WHID-RELATED"/>
    <property type="match status" value="1"/>
</dbReference>
<evidence type="ECO:0000256" key="1">
    <source>
        <dbReference type="ARBA" id="ARBA00004496"/>
    </source>
</evidence>
<dbReference type="GO" id="GO:0046872">
    <property type="term" value="F:metal ion binding"/>
    <property type="evidence" value="ECO:0007669"/>
    <property type="project" value="UniProtKB-KW"/>
</dbReference>
<protein>
    <recommendedName>
        <fullName evidence="11">Transcriptional regulator WhiB</fullName>
    </recommendedName>
</protein>
<dbReference type="AlphaFoldDB" id="Q0RV81"/>
<dbReference type="Proteomes" id="UP000008710">
    <property type="component" value="Plasmid pRHL3"/>
</dbReference>
<feature type="binding site" evidence="11">
    <location>
        <position position="35"/>
    </location>
    <ligand>
        <name>[4Fe-4S] cluster</name>
        <dbReference type="ChEBI" id="CHEBI:49883"/>
    </ligand>
</feature>
<keyword evidence="5 11" id="KW-0408">Iron</keyword>
<proteinExistence type="inferred from homology"/>
<keyword evidence="7 11" id="KW-0805">Transcription regulation</keyword>
<evidence type="ECO:0000256" key="11">
    <source>
        <dbReference type="HAMAP-Rule" id="MF_01479"/>
    </source>
</evidence>
<evidence type="ECO:0000256" key="2">
    <source>
        <dbReference type="ARBA" id="ARBA00006597"/>
    </source>
</evidence>
<reference evidence="14" key="1">
    <citation type="journal article" date="2006" name="Proc. Natl. Acad. Sci. U.S.A.">
        <title>The complete genome of Rhodococcus sp. RHA1 provides insights into a catabolic powerhouse.</title>
        <authorList>
            <person name="McLeod M.P."/>
            <person name="Warren R.L."/>
            <person name="Hsiao W.W.L."/>
            <person name="Araki N."/>
            <person name="Myhre M."/>
            <person name="Fernandes C."/>
            <person name="Miyazawa D."/>
            <person name="Wong W."/>
            <person name="Lillquist A.L."/>
            <person name="Wang D."/>
            <person name="Dosanjh M."/>
            <person name="Hara H."/>
            <person name="Petrescu A."/>
            <person name="Morin R.D."/>
            <person name="Yang G."/>
            <person name="Stott J.M."/>
            <person name="Schein J.E."/>
            <person name="Shin H."/>
            <person name="Smailus D."/>
            <person name="Siddiqui A.S."/>
            <person name="Marra M.A."/>
            <person name="Jones S.J.M."/>
            <person name="Holt R."/>
            <person name="Brinkman F.S.L."/>
            <person name="Miyauchi K."/>
            <person name="Fukuda M."/>
            <person name="Davies J.E."/>
            <person name="Mohn W.W."/>
            <person name="Eltis L.D."/>
        </authorList>
    </citation>
    <scope>NUCLEOTIDE SEQUENCE [LARGE SCALE GENOMIC DNA]</scope>
    <source>
        <strain evidence="14">RHA1</strain>
    </source>
</reference>
<evidence type="ECO:0000256" key="9">
    <source>
        <dbReference type="ARBA" id="ARBA00023157"/>
    </source>
</evidence>
<dbReference type="KEGG" id="rha:RHA1_ro11158"/>
<organism evidence="13 14">
    <name type="scientific">Rhodococcus jostii (strain RHA1)</name>
    <dbReference type="NCBI Taxonomy" id="101510"/>
    <lineage>
        <taxon>Bacteria</taxon>
        <taxon>Bacillati</taxon>
        <taxon>Actinomycetota</taxon>
        <taxon>Actinomycetes</taxon>
        <taxon>Mycobacteriales</taxon>
        <taxon>Nocardiaceae</taxon>
        <taxon>Rhodococcus</taxon>
    </lineage>
</organism>
<geneLocation type="plasmid" evidence="13 14">
    <name>pRHL3</name>
</geneLocation>
<dbReference type="InterPro" id="IPR034768">
    <property type="entry name" value="4FE4S_WBL"/>
</dbReference>
<keyword evidence="11" id="KW-0963">Cytoplasm</keyword>
<evidence type="ECO:0000256" key="7">
    <source>
        <dbReference type="ARBA" id="ARBA00023015"/>
    </source>
</evidence>
<sequence>MNGRTHQERLQLPAKLLKLPPPIVESWEWQRHAACRSVDTSLFYYLDNERGDPRDWRLRHAKRVCRKCPVKEACLRHALEANETHGVWGGLSEEERRQLRRSSGQQVT</sequence>
<keyword evidence="13" id="KW-0614">Plasmid</keyword>
<keyword evidence="3 11" id="KW-0004">4Fe-4S</keyword>